<dbReference type="EMBL" id="CT868053">
    <property type="protein sequence ID" value="CAK67619.1"/>
    <property type="molecule type" value="Genomic_DNA"/>
</dbReference>
<dbReference type="RefSeq" id="XP_001435016.1">
    <property type="nucleotide sequence ID" value="XM_001434979.1"/>
</dbReference>
<dbReference type="AlphaFoldDB" id="A0CA02"/>
<dbReference type="OrthoDB" id="10280939at2759"/>
<dbReference type="Proteomes" id="UP000000600">
    <property type="component" value="Unassembled WGS sequence"/>
</dbReference>
<dbReference type="InterPro" id="IPR027417">
    <property type="entry name" value="P-loop_NTPase"/>
</dbReference>
<evidence type="ECO:0000313" key="1">
    <source>
        <dbReference type="EMBL" id="CAK67619.1"/>
    </source>
</evidence>
<accession>A0CA02</accession>
<sequence length="188" mass="21715">MSQIVLVVGPLRAGKSSLIDALTYGQLHKEIYTQDIHFQVKLAKIAQHRVYEVQSIEWDGKPLGLIEFYSNLADLVLIVVNICGNYDQMDQVQELYLTISNSSNRKQQITLIGNWNGQTQRNQQLCQSISRFAKLNDIKLYELDSINLINVQMEFHYIRNQYSIFDDIFNKNKNTILQIASQAVTIFK</sequence>
<reference evidence="1 2" key="1">
    <citation type="journal article" date="2006" name="Nature">
        <title>Global trends of whole-genome duplications revealed by the ciliate Paramecium tetraurelia.</title>
        <authorList>
            <consortium name="Genoscope"/>
            <person name="Aury J.-M."/>
            <person name="Jaillon O."/>
            <person name="Duret L."/>
            <person name="Noel B."/>
            <person name="Jubin C."/>
            <person name="Porcel B.M."/>
            <person name="Segurens B."/>
            <person name="Daubin V."/>
            <person name="Anthouard V."/>
            <person name="Aiach N."/>
            <person name="Arnaiz O."/>
            <person name="Billaut A."/>
            <person name="Beisson J."/>
            <person name="Blanc I."/>
            <person name="Bouhouche K."/>
            <person name="Camara F."/>
            <person name="Duharcourt S."/>
            <person name="Guigo R."/>
            <person name="Gogendeau D."/>
            <person name="Katinka M."/>
            <person name="Keller A.-M."/>
            <person name="Kissmehl R."/>
            <person name="Klotz C."/>
            <person name="Koll F."/>
            <person name="Le Moue A."/>
            <person name="Lepere C."/>
            <person name="Malinsky S."/>
            <person name="Nowacki M."/>
            <person name="Nowak J.K."/>
            <person name="Plattner H."/>
            <person name="Poulain J."/>
            <person name="Ruiz F."/>
            <person name="Serrano V."/>
            <person name="Zagulski M."/>
            <person name="Dessen P."/>
            <person name="Betermier M."/>
            <person name="Weissenbach J."/>
            <person name="Scarpelli C."/>
            <person name="Schachter V."/>
            <person name="Sperling L."/>
            <person name="Meyer E."/>
            <person name="Cohen J."/>
            <person name="Wincker P."/>
        </authorList>
    </citation>
    <scope>NUCLEOTIDE SEQUENCE [LARGE SCALE GENOMIC DNA]</scope>
    <source>
        <strain evidence="1 2">Stock d4-2</strain>
    </source>
</reference>
<dbReference type="STRING" id="5888.A0CA02"/>
<dbReference type="GeneID" id="5020817"/>
<dbReference type="CDD" id="cd00882">
    <property type="entry name" value="Ras_like_GTPase"/>
    <property type="match status" value="1"/>
</dbReference>
<keyword evidence="2" id="KW-1185">Reference proteome</keyword>
<dbReference type="Gene3D" id="3.40.50.300">
    <property type="entry name" value="P-loop containing nucleotide triphosphate hydrolases"/>
    <property type="match status" value="1"/>
</dbReference>
<evidence type="ECO:0000313" key="2">
    <source>
        <dbReference type="Proteomes" id="UP000000600"/>
    </source>
</evidence>
<proteinExistence type="predicted"/>
<organism evidence="1 2">
    <name type="scientific">Paramecium tetraurelia</name>
    <dbReference type="NCBI Taxonomy" id="5888"/>
    <lineage>
        <taxon>Eukaryota</taxon>
        <taxon>Sar</taxon>
        <taxon>Alveolata</taxon>
        <taxon>Ciliophora</taxon>
        <taxon>Intramacronucleata</taxon>
        <taxon>Oligohymenophorea</taxon>
        <taxon>Peniculida</taxon>
        <taxon>Parameciidae</taxon>
        <taxon>Paramecium</taxon>
    </lineage>
</organism>
<gene>
    <name evidence="1" type="ORF">GSPATT00036398001</name>
</gene>
<evidence type="ECO:0008006" key="3">
    <source>
        <dbReference type="Google" id="ProtNLM"/>
    </source>
</evidence>
<dbReference type="SUPFAM" id="SSF52540">
    <property type="entry name" value="P-loop containing nucleoside triphosphate hydrolases"/>
    <property type="match status" value="1"/>
</dbReference>
<dbReference type="HOGENOM" id="CLU_124703_0_0_1"/>
<name>A0CA02_PARTE</name>
<protein>
    <recommendedName>
        <fullName evidence="3">G domain-containing protein</fullName>
    </recommendedName>
</protein>
<dbReference type="OMA" id="LINVQME"/>
<dbReference type="InParanoid" id="A0CA02"/>
<dbReference type="KEGG" id="ptm:GSPATT00036398001"/>